<proteinExistence type="predicted"/>
<keyword evidence="2" id="KW-1185">Reference proteome</keyword>
<reference evidence="1 2" key="1">
    <citation type="submission" date="2020-10" db="EMBL/GenBank/DDBJ databases">
        <title>The Coptis chinensis genome and diversification of protoberbering-type alkaloids.</title>
        <authorList>
            <person name="Wang B."/>
            <person name="Shu S."/>
            <person name="Song C."/>
            <person name="Liu Y."/>
        </authorList>
    </citation>
    <scope>NUCLEOTIDE SEQUENCE [LARGE SCALE GENOMIC DNA]</scope>
    <source>
        <strain evidence="1">HL-2020</strain>
        <tissue evidence="1">Leaf</tissue>
    </source>
</reference>
<dbReference type="AlphaFoldDB" id="A0A835IZF7"/>
<sequence>MVSKGYVFSKDALTKAKAFDDSNKISATAGAKAYEASKYVVSVTGKIASEAAIGFYSSSYFSKGAIWVSDALIRAAKVVADLGTHAGKK</sequence>
<protein>
    <submittedName>
        <fullName evidence="1">Uncharacterized protein</fullName>
    </submittedName>
</protein>
<organism evidence="1 2">
    <name type="scientific">Coptis chinensis</name>
    <dbReference type="NCBI Taxonomy" id="261450"/>
    <lineage>
        <taxon>Eukaryota</taxon>
        <taxon>Viridiplantae</taxon>
        <taxon>Streptophyta</taxon>
        <taxon>Embryophyta</taxon>
        <taxon>Tracheophyta</taxon>
        <taxon>Spermatophyta</taxon>
        <taxon>Magnoliopsida</taxon>
        <taxon>Ranunculales</taxon>
        <taxon>Ranunculaceae</taxon>
        <taxon>Coptidoideae</taxon>
        <taxon>Coptis</taxon>
    </lineage>
</organism>
<dbReference type="EMBL" id="JADFTS010000001">
    <property type="protein sequence ID" value="KAF9626313.1"/>
    <property type="molecule type" value="Genomic_DNA"/>
</dbReference>
<dbReference type="OrthoDB" id="7763451at2759"/>
<gene>
    <name evidence="1" type="ORF">IFM89_032162</name>
</gene>
<name>A0A835IZF7_9MAGN</name>
<evidence type="ECO:0000313" key="1">
    <source>
        <dbReference type="EMBL" id="KAF9626313.1"/>
    </source>
</evidence>
<dbReference type="Proteomes" id="UP000631114">
    <property type="component" value="Unassembled WGS sequence"/>
</dbReference>
<accession>A0A835IZF7</accession>
<comment type="caution">
    <text evidence="1">The sequence shown here is derived from an EMBL/GenBank/DDBJ whole genome shotgun (WGS) entry which is preliminary data.</text>
</comment>
<evidence type="ECO:0000313" key="2">
    <source>
        <dbReference type="Proteomes" id="UP000631114"/>
    </source>
</evidence>